<dbReference type="RefSeq" id="WP_171534498.1">
    <property type="nucleotide sequence ID" value="NZ_JABERG010000033.1"/>
</dbReference>
<evidence type="ECO:0000313" key="5">
    <source>
        <dbReference type="Proteomes" id="UP000532147"/>
    </source>
</evidence>
<dbReference type="InterPro" id="IPR006015">
    <property type="entry name" value="Universal_stress_UspA"/>
</dbReference>
<proteinExistence type="inferred from homology"/>
<dbReference type="PANTHER" id="PTHR46268:SF15">
    <property type="entry name" value="UNIVERSAL STRESS PROTEIN HP_0031"/>
    <property type="match status" value="1"/>
</dbReference>
<keyword evidence="6" id="KW-1185">Reference proteome</keyword>
<comment type="similarity">
    <text evidence="1">Belongs to the universal stress protein A family.</text>
</comment>
<dbReference type="PANTHER" id="PTHR46268">
    <property type="entry name" value="STRESS RESPONSE PROTEIN NHAX"/>
    <property type="match status" value="1"/>
</dbReference>
<accession>A0A8E4GLR3</accession>
<dbReference type="Proteomes" id="UP000546536">
    <property type="component" value="Unassembled WGS sequence"/>
</dbReference>
<evidence type="ECO:0000313" key="4">
    <source>
        <dbReference type="EMBL" id="NNH89090.1"/>
    </source>
</evidence>
<dbReference type="CDD" id="cd00293">
    <property type="entry name" value="USP-like"/>
    <property type="match status" value="1"/>
</dbReference>
<dbReference type="SUPFAM" id="SSF52402">
    <property type="entry name" value="Adenine nucleotide alpha hydrolases-like"/>
    <property type="match status" value="1"/>
</dbReference>
<dbReference type="Proteomes" id="UP000532147">
    <property type="component" value="Unassembled WGS sequence"/>
</dbReference>
<feature type="domain" description="UspA" evidence="2">
    <location>
        <begin position="13"/>
        <end position="90"/>
    </location>
</feature>
<dbReference type="Gene3D" id="3.40.50.620">
    <property type="entry name" value="HUPs"/>
    <property type="match status" value="1"/>
</dbReference>
<organism evidence="3 5">
    <name type="scientific">Acinetobacter terrae</name>
    <dbReference type="NCBI Taxonomy" id="2731247"/>
    <lineage>
        <taxon>Bacteria</taxon>
        <taxon>Pseudomonadati</taxon>
        <taxon>Pseudomonadota</taxon>
        <taxon>Gammaproteobacteria</taxon>
        <taxon>Moraxellales</taxon>
        <taxon>Moraxellaceae</taxon>
        <taxon>Acinetobacter</taxon>
        <taxon>Acinetobacter Taxon 24</taxon>
    </lineage>
</organism>
<name>A0A8E4GLR3_9GAMM</name>
<sequence length="91" mass="9996">MKEHFIQAYANAEEVLKQASEIAYAAGVQVETKVLKSVLFEEGIGETAKQLETDLIVMGWHGRKGFKKWILGSVATAVLCSTELPVMVIKS</sequence>
<dbReference type="AlphaFoldDB" id="A0A8E4GLR3"/>
<gene>
    <name evidence="3" type="ORF">HLH11_08680</name>
    <name evidence="4" type="ORF">HLH13_15550</name>
</gene>
<reference evidence="5 6" key="1">
    <citation type="submission" date="2020-04" db="EMBL/GenBank/DDBJ databases">
        <title>Acinetobacter Taxon 24.</title>
        <authorList>
            <person name="Nemec A."/>
            <person name="Radolfova-Krizova L."/>
            <person name="Higgins P.G."/>
            <person name="Spanelova P."/>
        </authorList>
    </citation>
    <scope>NUCLEOTIDE SEQUENCE [LARGE SCALE GENOMIC DNA]</scope>
    <source>
        <strain evidence="4 6">ANC 4279</strain>
        <strain evidence="3 5">ANC 4280</strain>
    </source>
</reference>
<dbReference type="InterPro" id="IPR006016">
    <property type="entry name" value="UspA"/>
</dbReference>
<dbReference type="PRINTS" id="PR01438">
    <property type="entry name" value="UNVRSLSTRESS"/>
</dbReference>
<evidence type="ECO:0000259" key="2">
    <source>
        <dbReference type="Pfam" id="PF00582"/>
    </source>
</evidence>
<dbReference type="Pfam" id="PF00582">
    <property type="entry name" value="Usp"/>
    <property type="match status" value="1"/>
</dbReference>
<comment type="caution">
    <text evidence="3">The sequence shown here is derived from an EMBL/GenBank/DDBJ whole genome shotgun (WGS) entry which is preliminary data.</text>
</comment>
<dbReference type="InterPro" id="IPR014729">
    <property type="entry name" value="Rossmann-like_a/b/a_fold"/>
</dbReference>
<evidence type="ECO:0000313" key="6">
    <source>
        <dbReference type="Proteomes" id="UP000546536"/>
    </source>
</evidence>
<evidence type="ECO:0000256" key="1">
    <source>
        <dbReference type="ARBA" id="ARBA00008791"/>
    </source>
</evidence>
<dbReference type="EMBL" id="JABERG010000033">
    <property type="protein sequence ID" value="NNH89090.1"/>
    <property type="molecule type" value="Genomic_DNA"/>
</dbReference>
<evidence type="ECO:0000313" key="3">
    <source>
        <dbReference type="EMBL" id="NNH38720.1"/>
    </source>
</evidence>
<protein>
    <submittedName>
        <fullName evidence="3">Universal stress protein</fullName>
    </submittedName>
</protein>
<dbReference type="EMBL" id="JABERH010000020">
    <property type="protein sequence ID" value="NNH38720.1"/>
    <property type="molecule type" value="Genomic_DNA"/>
</dbReference>